<protein>
    <recommendedName>
        <fullName evidence="7">Protein kinase domain-containing protein</fullName>
    </recommendedName>
</protein>
<evidence type="ECO:0000256" key="4">
    <source>
        <dbReference type="ARBA" id="ARBA00038101"/>
    </source>
</evidence>
<dbReference type="InterPro" id="IPR006597">
    <property type="entry name" value="Sel1-like"/>
</dbReference>
<feature type="domain" description="Protein kinase" evidence="7">
    <location>
        <begin position="28"/>
        <end position="301"/>
    </location>
</feature>
<dbReference type="PROSITE" id="PS50005">
    <property type="entry name" value="TPR"/>
    <property type="match status" value="1"/>
</dbReference>
<dbReference type="Gene3D" id="1.25.40.10">
    <property type="entry name" value="Tetratricopeptide repeat domain"/>
    <property type="match status" value="6"/>
</dbReference>
<dbReference type="PROSITE" id="PS00107">
    <property type="entry name" value="PROTEIN_KINASE_ATP"/>
    <property type="match status" value="1"/>
</dbReference>
<accession>A0ABR2GV25</accession>
<comment type="similarity">
    <text evidence="4">Belongs to the sel-1 family.</text>
</comment>
<dbReference type="SUPFAM" id="SSF81901">
    <property type="entry name" value="HCP-like"/>
    <property type="match status" value="7"/>
</dbReference>
<dbReference type="CDD" id="cd13999">
    <property type="entry name" value="STKc_MAP3K-like"/>
    <property type="match status" value="1"/>
</dbReference>
<comment type="caution">
    <text evidence="8">The sequence shown here is derived from an EMBL/GenBank/DDBJ whole genome shotgun (WGS) entry which is preliminary data.</text>
</comment>
<evidence type="ECO:0000256" key="1">
    <source>
        <dbReference type="ARBA" id="ARBA00022527"/>
    </source>
</evidence>
<keyword evidence="9" id="KW-1185">Reference proteome</keyword>
<dbReference type="PANTHER" id="PTHR11102">
    <property type="entry name" value="SEL-1-LIKE PROTEIN"/>
    <property type="match status" value="1"/>
</dbReference>
<dbReference type="PROSITE" id="PS00108">
    <property type="entry name" value="PROTEIN_KINASE_ST"/>
    <property type="match status" value="1"/>
</dbReference>
<organism evidence="8 9">
    <name type="scientific">Tritrichomonas musculus</name>
    <dbReference type="NCBI Taxonomy" id="1915356"/>
    <lineage>
        <taxon>Eukaryota</taxon>
        <taxon>Metamonada</taxon>
        <taxon>Parabasalia</taxon>
        <taxon>Tritrichomonadida</taxon>
        <taxon>Tritrichomonadidae</taxon>
        <taxon>Tritrichomonas</taxon>
    </lineage>
</organism>
<reference evidence="8 9" key="1">
    <citation type="submission" date="2024-04" db="EMBL/GenBank/DDBJ databases">
        <title>Tritrichomonas musculus Genome.</title>
        <authorList>
            <person name="Alves-Ferreira E."/>
            <person name="Grigg M."/>
            <person name="Lorenzi H."/>
            <person name="Galac M."/>
        </authorList>
    </citation>
    <scope>NUCLEOTIDE SEQUENCE [LARGE SCALE GENOMIC DNA]</scope>
    <source>
        <strain evidence="8 9">EAF2021</strain>
    </source>
</reference>
<keyword evidence="3 6" id="KW-0067">ATP-binding</keyword>
<dbReference type="Pfam" id="PF07714">
    <property type="entry name" value="PK_Tyr_Ser-Thr"/>
    <property type="match status" value="1"/>
</dbReference>
<feature type="repeat" description="TPR" evidence="5">
    <location>
        <begin position="908"/>
        <end position="941"/>
    </location>
</feature>
<evidence type="ECO:0000256" key="3">
    <source>
        <dbReference type="ARBA" id="ARBA00022840"/>
    </source>
</evidence>
<dbReference type="SMART" id="SM00220">
    <property type="entry name" value="S_TKc"/>
    <property type="match status" value="1"/>
</dbReference>
<dbReference type="Proteomes" id="UP001470230">
    <property type="component" value="Unassembled WGS sequence"/>
</dbReference>
<keyword evidence="1" id="KW-0723">Serine/threonine-protein kinase</keyword>
<feature type="binding site" evidence="6">
    <location>
        <position position="57"/>
    </location>
    <ligand>
        <name>ATP</name>
        <dbReference type="ChEBI" id="CHEBI:30616"/>
    </ligand>
</feature>
<dbReference type="Gene3D" id="1.10.510.10">
    <property type="entry name" value="Transferase(Phosphotransferase) domain 1"/>
    <property type="match status" value="1"/>
</dbReference>
<dbReference type="SUPFAM" id="SSF56112">
    <property type="entry name" value="Protein kinase-like (PK-like)"/>
    <property type="match status" value="1"/>
</dbReference>
<gene>
    <name evidence="8" type="ORF">M9Y10_037114</name>
</gene>
<dbReference type="SMART" id="SM00028">
    <property type="entry name" value="TPR"/>
    <property type="match status" value="5"/>
</dbReference>
<evidence type="ECO:0000256" key="5">
    <source>
        <dbReference type="PROSITE-ProRule" id="PRU00339"/>
    </source>
</evidence>
<evidence type="ECO:0000259" key="7">
    <source>
        <dbReference type="PROSITE" id="PS50011"/>
    </source>
</evidence>
<dbReference type="InterPro" id="IPR001245">
    <property type="entry name" value="Ser-Thr/Tyr_kinase_cat_dom"/>
</dbReference>
<keyword evidence="1" id="KW-0808">Transferase</keyword>
<dbReference type="Pfam" id="PF08238">
    <property type="entry name" value="Sel1"/>
    <property type="match status" value="28"/>
</dbReference>
<dbReference type="InterPro" id="IPR019734">
    <property type="entry name" value="TPR_rpt"/>
</dbReference>
<evidence type="ECO:0000256" key="2">
    <source>
        <dbReference type="ARBA" id="ARBA00022741"/>
    </source>
</evidence>
<dbReference type="InterPro" id="IPR011009">
    <property type="entry name" value="Kinase-like_dom_sf"/>
</dbReference>
<sequence length="1887" mass="215058">MQGFIPKKNSTSNIPQNKDKQLYVLNDFILQNKIGSGSFGKVYKVKDKKTGKILVAKISINKIEKDSTSQLHDISREVNIISKLNHPSILKFIFYSPFDFKKKPKPVIITEFASNGSLDELIRKSQNSASFNFDMTHKLIIIYGIASAMSYLHSHDIIHRDLKPDNILLDDFLFPKVADFGLSKIAHKNQESMTMKSMFGVKGTPIYISPEIWSKAEYSKPGDVYAFSIIVYEIMTSIKPFGNLNFFMLPLQITKGYRPDISIQIPEAYVNLIRDCWSQDPLKRPTFNQIMDRLLNDRGFITEAVNESDYLKYVSYINEYRSSFDKTRNVFYFDLYSNFNKVKVVENEHNQIIMNLDKTLLFPYKEYEKLDDTSKKLVDEAKDDPEKQFLVGISLIEGRENFQRNTKIGLKYLKKSIENGFIESIVYYCEMLIKGNLIPQDLNKAMKVTQKMLANNESYCSFLIGRINKKKKNYHEAISHFEKSIKAGNDHSMYEYAKMLYKGTGLTFNKEKAFEYFKKAIEKGNVKAMFRYGKILIEEEEKVEEGNDFIKMSADKGYSKACYYYSLVLAKDELNKEESIRYLKEAAKKGHAASMLKYALEISKDPNHKDESVFFLKKLSDEGNLESMFHYGTMLSKGQVIEMNRKEAAKYLKISAYGGNSDAMASYGDMLLLGDDIPVDKEEALSLFLRGIELGNGQAMNNYGFMLENGNGVEVNKEEAIKYYKMGIEKGNGNAMYNYGFMLQIGDHVPVNKEEAIKYYKMAIEQGIESAMNAYATMLQYGEGVLVNKDEAIKYYKMAINKGSQIALANYIKMLQYEEDAESEKEESINIIKQAIDRGDLDAMNLYSKMLYEGKIIPMDEEKASVYAKMAVERGSVDAMVNYAYFLSKTDKKLSYKYYNMAIDNGSTRAMLSYANALLSSGNKEEAIKYFKKAIDGGNTNAMNRYAVVLYNGEGGVPIDKEEAVKYIKMGADHGNLNSIRNYIIILHKKPSPDKQEVLKYLKMGIDRGDDQCMNRYSKMLYDGELIESNKDEVVKFLKMAINRGNTIAMLSYGHLLYEGDGVEMDKEEAIKMFKMAADRGNSEGMYYLAQALYYKGQMEEAFKYYKMAADNGHVESMITYATSTFTGNGIQANREEGEKYFMMAIDKGNVKAMYYYAVLLFKMDKTEEALKYFIKGAENGHVECMKYCAKILSEGNGVPLNKVDALKYFKMAADNGDADSMNNYAEMIFKADGVPMNKEEGIKYFRMAAEKGDTNALYNYGEILFKGNGIIKNEKEAVECIKKSAELENPKAMYFYATLLEEGKYVDLDKDLAIKYYIKSSNQGNADAIQRYNKILDDDEKAYQNDMHAHKRKIERRRSFSSIEKEKSSFFSKLDESCRPYFVDAEFGDSTSSFYVAKSLIEGKNNFPKNKEIGTKYLEKSCKIKNVKAIKFYFKTFRKNSKIELNEISSIHDSSYIKLHLANLILSHESFDVEVPTFSQSINYKLVKTLSKESADNGNLKGMILYGNLCLKTKKNKICEIRCDFKEAYKYIKRASDIGDGEALLIYANFLNNGIGCVKKDLTEVVKYYKKSYDKGNLGGCAYYGSSLIEGEGGLQKDITEGLRLIKYSLDHNNPFGINLYSYYLYKGLPNLEANKELSIHYMKKAASMGVAIAISNVGFYYTECHDQKEAIKYLSRAVEEGSSLAARNLADLLIEGDEKSGIKPDFQQGMKYLKFASDNDDVDSIYLFSKNIAMKESTDEELAEMEKYLQKGVHLKDVDVIALYANILSRNTILPQDKVKAARYYKMSADLGHGYGYGMNMYADCLSSGFGVEKNRNEALKYYKMSADIGNQEGMVKYASLLSKGESGSFDEKEVIKYYKMALEIGENEGIDLTEAKKYITMVSQ</sequence>
<keyword evidence="1" id="KW-0418">Kinase</keyword>
<dbReference type="PANTHER" id="PTHR11102:SF160">
    <property type="entry name" value="ERAD-ASSOCIATED E3 UBIQUITIN-PROTEIN LIGASE COMPONENT HRD3"/>
    <property type="match status" value="1"/>
</dbReference>
<evidence type="ECO:0000313" key="9">
    <source>
        <dbReference type="Proteomes" id="UP001470230"/>
    </source>
</evidence>
<keyword evidence="5" id="KW-0802">TPR repeat</keyword>
<proteinExistence type="inferred from homology"/>
<dbReference type="InterPro" id="IPR008271">
    <property type="entry name" value="Ser/Thr_kinase_AS"/>
</dbReference>
<name>A0ABR2GV25_9EUKA</name>
<dbReference type="SMART" id="SM00671">
    <property type="entry name" value="SEL1"/>
    <property type="match status" value="33"/>
</dbReference>
<dbReference type="InterPro" id="IPR000719">
    <property type="entry name" value="Prot_kinase_dom"/>
</dbReference>
<evidence type="ECO:0000256" key="6">
    <source>
        <dbReference type="PROSITE-ProRule" id="PRU10141"/>
    </source>
</evidence>
<dbReference type="EMBL" id="JAPFFF010000062">
    <property type="protein sequence ID" value="KAK8837065.1"/>
    <property type="molecule type" value="Genomic_DNA"/>
</dbReference>
<dbReference type="PRINTS" id="PR00109">
    <property type="entry name" value="TYRKINASE"/>
</dbReference>
<dbReference type="InterPro" id="IPR017441">
    <property type="entry name" value="Protein_kinase_ATP_BS"/>
</dbReference>
<dbReference type="PROSITE" id="PS50011">
    <property type="entry name" value="PROTEIN_KINASE_DOM"/>
    <property type="match status" value="1"/>
</dbReference>
<keyword evidence="2 6" id="KW-0547">Nucleotide-binding</keyword>
<dbReference type="InterPro" id="IPR050767">
    <property type="entry name" value="Sel1_AlgK"/>
</dbReference>
<evidence type="ECO:0000313" key="8">
    <source>
        <dbReference type="EMBL" id="KAK8837065.1"/>
    </source>
</evidence>
<dbReference type="InterPro" id="IPR011990">
    <property type="entry name" value="TPR-like_helical_dom_sf"/>
</dbReference>